<accession>A0ABV3H7Z0</accession>
<name>A0ABV3H7Z0_9ACTN</name>
<dbReference type="EMBL" id="JBFARM010000007">
    <property type="protein sequence ID" value="MEV4288641.1"/>
    <property type="molecule type" value="Genomic_DNA"/>
</dbReference>
<evidence type="ECO:0000256" key="1">
    <source>
        <dbReference type="SAM" id="MobiDB-lite"/>
    </source>
</evidence>
<sequence length="136" mass="14138">MDETVVALVAAGITSLVTGATGEAGKAAWLSLTTMVKKAFGKKDEQQKALELVEAVRTDGRDVTELSEVLVERAGWDTRFASELSAWLESIRALPKADGPTNVVAGSAQVTGPLIQGRDFSGPISFGTPPPSGGKP</sequence>
<dbReference type="RefSeq" id="WP_364453769.1">
    <property type="nucleotide sequence ID" value="NZ_JBFARM010000007.1"/>
</dbReference>
<gene>
    <name evidence="2" type="ORF">AB0K40_24290</name>
</gene>
<evidence type="ECO:0000313" key="3">
    <source>
        <dbReference type="Proteomes" id="UP001552427"/>
    </source>
</evidence>
<reference evidence="2 3" key="1">
    <citation type="submission" date="2024-06" db="EMBL/GenBank/DDBJ databases">
        <title>The Natural Products Discovery Center: Release of the First 8490 Sequenced Strains for Exploring Actinobacteria Biosynthetic Diversity.</title>
        <authorList>
            <person name="Kalkreuter E."/>
            <person name="Kautsar S.A."/>
            <person name="Yang D."/>
            <person name="Bader C.D."/>
            <person name="Teijaro C.N."/>
            <person name="Fluegel L."/>
            <person name="Davis C.M."/>
            <person name="Simpson J.R."/>
            <person name="Lauterbach L."/>
            <person name="Steele A.D."/>
            <person name="Gui C."/>
            <person name="Meng S."/>
            <person name="Li G."/>
            <person name="Viehrig K."/>
            <person name="Ye F."/>
            <person name="Su P."/>
            <person name="Kiefer A.F."/>
            <person name="Nichols A."/>
            <person name="Cepeda A.J."/>
            <person name="Yan W."/>
            <person name="Fan B."/>
            <person name="Jiang Y."/>
            <person name="Adhikari A."/>
            <person name="Zheng C.-J."/>
            <person name="Schuster L."/>
            <person name="Cowan T.M."/>
            <person name="Smanski M.J."/>
            <person name="Chevrette M.G."/>
            <person name="De Carvalho L.P.S."/>
            <person name="Shen B."/>
        </authorList>
    </citation>
    <scope>NUCLEOTIDE SEQUENCE [LARGE SCALE GENOMIC DNA]</scope>
    <source>
        <strain evidence="2 3">NPDC049574</strain>
    </source>
</reference>
<comment type="caution">
    <text evidence="2">The sequence shown here is derived from an EMBL/GenBank/DDBJ whole genome shotgun (WGS) entry which is preliminary data.</text>
</comment>
<proteinExistence type="predicted"/>
<evidence type="ECO:0000313" key="2">
    <source>
        <dbReference type="EMBL" id="MEV4288641.1"/>
    </source>
</evidence>
<feature type="region of interest" description="Disordered" evidence="1">
    <location>
        <begin position="115"/>
        <end position="136"/>
    </location>
</feature>
<dbReference type="Proteomes" id="UP001552427">
    <property type="component" value="Unassembled WGS sequence"/>
</dbReference>
<keyword evidence="3" id="KW-1185">Reference proteome</keyword>
<protein>
    <submittedName>
        <fullName evidence="2">Uncharacterized protein</fullName>
    </submittedName>
</protein>
<organism evidence="2 3">
    <name type="scientific">Nonomuraea bangladeshensis</name>
    <dbReference type="NCBI Taxonomy" id="404385"/>
    <lineage>
        <taxon>Bacteria</taxon>
        <taxon>Bacillati</taxon>
        <taxon>Actinomycetota</taxon>
        <taxon>Actinomycetes</taxon>
        <taxon>Streptosporangiales</taxon>
        <taxon>Streptosporangiaceae</taxon>
        <taxon>Nonomuraea</taxon>
    </lineage>
</organism>